<reference evidence="2 3" key="1">
    <citation type="submission" date="2019-02" db="EMBL/GenBank/DDBJ databases">
        <title>Novel genomic isolates of S. pyogenes and S. dysgalactiae subsp. equisimilis associated to necrotising fasciitis (NSTI).</title>
        <authorList>
            <person name="Barrantes I."/>
        </authorList>
    </citation>
    <scope>NUCLEOTIDE SEQUENCE [LARGE SCALE GENOMIC DNA]</scope>
    <source>
        <strain evidence="2 3">SPY5003</strain>
    </source>
</reference>
<accession>A0A5S4TCV7</accession>
<dbReference type="InterPro" id="IPR000873">
    <property type="entry name" value="AMP-dep_synth/lig_dom"/>
</dbReference>
<feature type="domain" description="AMP-dependent synthetase/ligase" evidence="1">
    <location>
        <begin position="27"/>
        <end position="122"/>
    </location>
</feature>
<dbReference type="EMBL" id="SJLI01000155">
    <property type="protein sequence ID" value="TYK92754.1"/>
    <property type="molecule type" value="Genomic_DNA"/>
</dbReference>
<dbReference type="Gene3D" id="3.40.50.12780">
    <property type="entry name" value="N-terminal domain of ligase-like"/>
    <property type="match status" value="1"/>
</dbReference>
<evidence type="ECO:0000259" key="1">
    <source>
        <dbReference type="Pfam" id="PF00501"/>
    </source>
</evidence>
<dbReference type="InterPro" id="IPR042099">
    <property type="entry name" value="ANL_N_sf"/>
</dbReference>
<dbReference type="PANTHER" id="PTHR43767:SF1">
    <property type="entry name" value="NONRIBOSOMAL PEPTIDE SYNTHASE PES1 (EUROFUNG)-RELATED"/>
    <property type="match status" value="1"/>
</dbReference>
<name>A0A5S4TCV7_STRPY</name>
<protein>
    <submittedName>
        <fullName evidence="2">AMP-dependent synthetase</fullName>
    </submittedName>
</protein>
<proteinExistence type="predicted"/>
<sequence>MAIDVTSLYNRRRDNRWDRVSVGDFLERVTYSYPNKEAIVAYEGAYAYQDFARLTYQEAENAANQFANSLLATGLERGDRVLLYCDNSSEAMIAKLGIAKAGLVVVPVNTMVALDVTAHIIE</sequence>
<dbReference type="Proteomes" id="UP000325300">
    <property type="component" value="Unassembled WGS sequence"/>
</dbReference>
<evidence type="ECO:0000313" key="3">
    <source>
        <dbReference type="Proteomes" id="UP000325300"/>
    </source>
</evidence>
<gene>
    <name evidence="2" type="ORF">E0F67_09855</name>
</gene>
<dbReference type="Pfam" id="PF00501">
    <property type="entry name" value="AMP-binding"/>
    <property type="match status" value="1"/>
</dbReference>
<dbReference type="AlphaFoldDB" id="A0A5S4TCV7"/>
<organism evidence="2 3">
    <name type="scientific">Streptococcus pyogenes</name>
    <dbReference type="NCBI Taxonomy" id="1314"/>
    <lineage>
        <taxon>Bacteria</taxon>
        <taxon>Bacillati</taxon>
        <taxon>Bacillota</taxon>
        <taxon>Bacilli</taxon>
        <taxon>Lactobacillales</taxon>
        <taxon>Streptococcaceae</taxon>
        <taxon>Streptococcus</taxon>
    </lineage>
</organism>
<evidence type="ECO:0000313" key="2">
    <source>
        <dbReference type="EMBL" id="TYK92754.1"/>
    </source>
</evidence>
<dbReference type="InterPro" id="IPR050237">
    <property type="entry name" value="ATP-dep_AMP-bd_enzyme"/>
</dbReference>
<dbReference type="RefSeq" id="WP_148845349.1">
    <property type="nucleotide sequence ID" value="NZ_SJLI01000155.1"/>
</dbReference>
<dbReference type="PANTHER" id="PTHR43767">
    <property type="entry name" value="LONG-CHAIN-FATTY-ACID--COA LIGASE"/>
    <property type="match status" value="1"/>
</dbReference>
<feature type="non-terminal residue" evidence="2">
    <location>
        <position position="122"/>
    </location>
</feature>
<comment type="caution">
    <text evidence="2">The sequence shown here is derived from an EMBL/GenBank/DDBJ whole genome shotgun (WGS) entry which is preliminary data.</text>
</comment>
<dbReference type="SUPFAM" id="SSF56801">
    <property type="entry name" value="Acetyl-CoA synthetase-like"/>
    <property type="match status" value="1"/>
</dbReference>